<dbReference type="InterPro" id="IPR011009">
    <property type="entry name" value="Kinase-like_dom_sf"/>
</dbReference>
<dbReference type="PANTHER" id="PTHR27005">
    <property type="entry name" value="WALL-ASSOCIATED RECEPTOR KINASE-LIKE 21"/>
    <property type="match status" value="1"/>
</dbReference>
<gene>
    <name evidence="3" type="ORF">Ddye_028164</name>
</gene>
<dbReference type="GO" id="GO:0004674">
    <property type="term" value="F:protein serine/threonine kinase activity"/>
    <property type="evidence" value="ECO:0007669"/>
    <property type="project" value="TreeGrafter"/>
</dbReference>
<dbReference type="InterPro" id="IPR045274">
    <property type="entry name" value="WAK-like"/>
</dbReference>
<comment type="caution">
    <text evidence="3">The sequence shown here is derived from an EMBL/GenBank/DDBJ whole genome shotgun (WGS) entry which is preliminary data.</text>
</comment>
<evidence type="ECO:0000313" key="4">
    <source>
        <dbReference type="Proteomes" id="UP001280121"/>
    </source>
</evidence>
<sequence>MMINGENLLKTLITSSNGKYNPIRNFTVEELKKATNNYSQNNFVKSDAICKLYKGFQQERSVYVMKFGDEIRSSLDGYECCFNNIAFASQMNQKNVLKLIGC</sequence>
<organism evidence="3 4">
    <name type="scientific">Dipteronia dyeriana</name>
    <dbReference type="NCBI Taxonomy" id="168575"/>
    <lineage>
        <taxon>Eukaryota</taxon>
        <taxon>Viridiplantae</taxon>
        <taxon>Streptophyta</taxon>
        <taxon>Embryophyta</taxon>
        <taxon>Tracheophyta</taxon>
        <taxon>Spermatophyta</taxon>
        <taxon>Magnoliopsida</taxon>
        <taxon>eudicotyledons</taxon>
        <taxon>Gunneridae</taxon>
        <taxon>Pentapetalae</taxon>
        <taxon>rosids</taxon>
        <taxon>malvids</taxon>
        <taxon>Sapindales</taxon>
        <taxon>Sapindaceae</taxon>
        <taxon>Hippocastanoideae</taxon>
        <taxon>Acereae</taxon>
        <taxon>Dipteronia</taxon>
    </lineage>
</organism>
<dbReference type="GO" id="GO:0005886">
    <property type="term" value="C:plasma membrane"/>
    <property type="evidence" value="ECO:0007669"/>
    <property type="project" value="TreeGrafter"/>
</dbReference>
<protein>
    <submittedName>
        <fullName evidence="3">Uncharacterized protein</fullName>
    </submittedName>
</protein>
<dbReference type="AlphaFoldDB" id="A0AAD9TRE7"/>
<proteinExistence type="predicted"/>
<evidence type="ECO:0000256" key="1">
    <source>
        <dbReference type="ARBA" id="ARBA00022741"/>
    </source>
</evidence>
<dbReference type="Proteomes" id="UP001280121">
    <property type="component" value="Unassembled WGS sequence"/>
</dbReference>
<keyword evidence="2" id="KW-0067">ATP-binding</keyword>
<dbReference type="GO" id="GO:0005524">
    <property type="term" value="F:ATP binding"/>
    <property type="evidence" value="ECO:0007669"/>
    <property type="project" value="UniProtKB-KW"/>
</dbReference>
<name>A0AAD9TRE7_9ROSI</name>
<evidence type="ECO:0000256" key="2">
    <source>
        <dbReference type="ARBA" id="ARBA00022840"/>
    </source>
</evidence>
<evidence type="ECO:0000313" key="3">
    <source>
        <dbReference type="EMBL" id="KAK2640369.1"/>
    </source>
</evidence>
<dbReference type="EMBL" id="JANJYI010000008">
    <property type="protein sequence ID" value="KAK2640369.1"/>
    <property type="molecule type" value="Genomic_DNA"/>
</dbReference>
<reference evidence="3" key="1">
    <citation type="journal article" date="2023" name="Plant J.">
        <title>Genome sequences and population genomics provide insights into the demographic history, inbreeding, and mutation load of two 'living fossil' tree species of Dipteronia.</title>
        <authorList>
            <person name="Feng Y."/>
            <person name="Comes H.P."/>
            <person name="Chen J."/>
            <person name="Zhu S."/>
            <person name="Lu R."/>
            <person name="Zhang X."/>
            <person name="Li P."/>
            <person name="Qiu J."/>
            <person name="Olsen K.M."/>
            <person name="Qiu Y."/>
        </authorList>
    </citation>
    <scope>NUCLEOTIDE SEQUENCE</scope>
    <source>
        <strain evidence="3">KIB01</strain>
    </source>
</reference>
<accession>A0AAD9TRE7</accession>
<dbReference type="PANTHER" id="PTHR27005:SF466">
    <property type="entry name" value="NON-FUNCTIONAL PSEUDOKINASE ZED1-LIKE"/>
    <property type="match status" value="1"/>
</dbReference>
<keyword evidence="1" id="KW-0547">Nucleotide-binding</keyword>
<keyword evidence="4" id="KW-1185">Reference proteome</keyword>
<dbReference type="GO" id="GO:0007166">
    <property type="term" value="P:cell surface receptor signaling pathway"/>
    <property type="evidence" value="ECO:0007669"/>
    <property type="project" value="InterPro"/>
</dbReference>
<dbReference type="SUPFAM" id="SSF56112">
    <property type="entry name" value="Protein kinase-like (PK-like)"/>
    <property type="match status" value="1"/>
</dbReference>
<dbReference type="Gene3D" id="3.30.200.20">
    <property type="entry name" value="Phosphorylase Kinase, domain 1"/>
    <property type="match status" value="1"/>
</dbReference>